<sequence>MVNDYFRIWFKCFELALILMVGSIWGMHDELPASPFLELMNFERI</sequence>
<comment type="caution">
    <text evidence="2">The sequence shown here is derived from an EMBL/GenBank/DDBJ whole genome shotgun (WGS) entry which is preliminary data.</text>
</comment>
<keyword evidence="1" id="KW-1133">Transmembrane helix</keyword>
<gene>
    <name evidence="2" type="ORF">Msub_10558</name>
</gene>
<dbReference type="AlphaFoldDB" id="A0A0J7LZR1"/>
<dbReference type="EMBL" id="LFBU01000001">
    <property type="protein sequence ID" value="KMQ74375.1"/>
    <property type="molecule type" value="Genomic_DNA"/>
</dbReference>
<name>A0A0J7LZR1_9GAMM</name>
<proteinExistence type="predicted"/>
<evidence type="ECO:0000313" key="2">
    <source>
        <dbReference type="EMBL" id="KMQ74375.1"/>
    </source>
</evidence>
<dbReference type="PATRIC" id="fig|1658765.3.peg.549"/>
<accession>A0A0J7LZR1</accession>
<organism evidence="2 3">
    <name type="scientific">Marinobacter subterrani</name>
    <dbReference type="NCBI Taxonomy" id="1658765"/>
    <lineage>
        <taxon>Bacteria</taxon>
        <taxon>Pseudomonadati</taxon>
        <taxon>Pseudomonadota</taxon>
        <taxon>Gammaproteobacteria</taxon>
        <taxon>Pseudomonadales</taxon>
        <taxon>Marinobacteraceae</taxon>
        <taxon>Marinobacter</taxon>
    </lineage>
</organism>
<keyword evidence="1" id="KW-0472">Membrane</keyword>
<keyword evidence="3" id="KW-1185">Reference proteome</keyword>
<protein>
    <submittedName>
        <fullName evidence="2">Uncharacterized protein</fullName>
    </submittedName>
</protein>
<keyword evidence="1" id="KW-0812">Transmembrane</keyword>
<feature type="transmembrane region" description="Helical" evidence="1">
    <location>
        <begin position="12"/>
        <end position="28"/>
    </location>
</feature>
<evidence type="ECO:0000313" key="3">
    <source>
        <dbReference type="Proteomes" id="UP000036102"/>
    </source>
</evidence>
<dbReference type="Proteomes" id="UP000036102">
    <property type="component" value="Unassembled WGS sequence"/>
</dbReference>
<reference evidence="2 3" key="1">
    <citation type="submission" date="2015-06" db="EMBL/GenBank/DDBJ databases">
        <title>Marinobacter subterrani, a genetically tractable neutrophilic iron-oxidizing strain isolated from the Soudan Iron Mine.</title>
        <authorList>
            <person name="Bonis B.M."/>
            <person name="Gralnick J.A."/>
        </authorList>
    </citation>
    <scope>NUCLEOTIDE SEQUENCE [LARGE SCALE GENOMIC DNA]</scope>
    <source>
        <strain evidence="2 3">JG233</strain>
    </source>
</reference>
<evidence type="ECO:0000256" key="1">
    <source>
        <dbReference type="SAM" id="Phobius"/>
    </source>
</evidence>